<gene>
    <name evidence="2" type="ORF">Metlim_1816</name>
</gene>
<accession>H1YXR8</accession>
<sequence>MPDITADEAIEILRNAGCEEKVISHCIAVKDLALKFLKKSGADRDLVETGALLHDVGRCKSHGLDHAVIGARICRDLGLDERVCRIVERHIGAGITYEECIKERLEPGNYIPESVEEKIVAHADNLIKGTGEITTEERLKRSDKLSPEAGRRILLLSEEIEKYRED</sequence>
<feature type="domain" description="HD" evidence="1">
    <location>
        <begin position="22"/>
        <end position="129"/>
    </location>
</feature>
<evidence type="ECO:0000313" key="3">
    <source>
        <dbReference type="Proteomes" id="UP000005741"/>
    </source>
</evidence>
<organism evidence="2 3">
    <name type="scientific">Methanoplanus limicola DSM 2279</name>
    <dbReference type="NCBI Taxonomy" id="937775"/>
    <lineage>
        <taxon>Archaea</taxon>
        <taxon>Methanobacteriati</taxon>
        <taxon>Methanobacteriota</taxon>
        <taxon>Stenosarchaea group</taxon>
        <taxon>Methanomicrobia</taxon>
        <taxon>Methanomicrobiales</taxon>
        <taxon>Methanomicrobiaceae</taxon>
        <taxon>Methanoplanus</taxon>
    </lineage>
</organism>
<dbReference type="InterPro" id="IPR003607">
    <property type="entry name" value="HD/PDEase_dom"/>
</dbReference>
<dbReference type="PANTHER" id="PTHR38659">
    <property type="entry name" value="METAL-DEPENDENT PHOSPHOHYDROLASE"/>
    <property type="match status" value="1"/>
</dbReference>
<proteinExistence type="predicted"/>
<dbReference type="STRING" id="937775.Metlim_1816"/>
<dbReference type="HOGENOM" id="CLU_073842_1_0_2"/>
<dbReference type="Gene3D" id="1.10.3210.10">
    <property type="entry name" value="Hypothetical protein af1432"/>
    <property type="match status" value="1"/>
</dbReference>
<reference evidence="2 3" key="1">
    <citation type="submission" date="2011-10" db="EMBL/GenBank/DDBJ databases">
        <title>The Improved High-Quality Draft genome of Methanoplanus limicola DSM 2279.</title>
        <authorList>
            <consortium name="US DOE Joint Genome Institute (JGI-PGF)"/>
            <person name="Lucas S."/>
            <person name="Copeland A."/>
            <person name="Lapidus A."/>
            <person name="Glavina del Rio T."/>
            <person name="Dalin E."/>
            <person name="Tice H."/>
            <person name="Bruce D."/>
            <person name="Goodwin L."/>
            <person name="Pitluck S."/>
            <person name="Peters L."/>
            <person name="Mikhailova N."/>
            <person name="Lu M."/>
            <person name="Kyrpides N."/>
            <person name="Mavromatis K."/>
            <person name="Ivanova N."/>
            <person name="Markowitz V."/>
            <person name="Cheng J.-F."/>
            <person name="Hugenholtz P."/>
            <person name="Woyke T."/>
            <person name="Wu D."/>
            <person name="Wirth R."/>
            <person name="Brambilla E.-M."/>
            <person name="Klenk H.-P."/>
            <person name="Eisen J.A."/>
        </authorList>
    </citation>
    <scope>NUCLEOTIDE SEQUENCE [LARGE SCALE GENOMIC DNA]</scope>
    <source>
        <strain evidence="2 3">DSM 2279</strain>
    </source>
</reference>
<dbReference type="InParanoid" id="H1YXR8"/>
<dbReference type="GO" id="GO:0016787">
    <property type="term" value="F:hydrolase activity"/>
    <property type="evidence" value="ECO:0007669"/>
    <property type="project" value="UniProtKB-KW"/>
</dbReference>
<keyword evidence="3" id="KW-1185">Reference proteome</keyword>
<dbReference type="InterPro" id="IPR006674">
    <property type="entry name" value="HD_domain"/>
</dbReference>
<dbReference type="PROSITE" id="PS51831">
    <property type="entry name" value="HD"/>
    <property type="match status" value="1"/>
</dbReference>
<dbReference type="Proteomes" id="UP000005741">
    <property type="component" value="Chromosome"/>
</dbReference>
<dbReference type="InterPro" id="IPR006675">
    <property type="entry name" value="HDIG_dom"/>
</dbReference>
<dbReference type="AlphaFoldDB" id="H1YXR8"/>
<dbReference type="Pfam" id="PF01966">
    <property type="entry name" value="HD"/>
    <property type="match status" value="1"/>
</dbReference>
<evidence type="ECO:0000259" key="1">
    <source>
        <dbReference type="PROSITE" id="PS51831"/>
    </source>
</evidence>
<dbReference type="SUPFAM" id="SSF109604">
    <property type="entry name" value="HD-domain/PDEase-like"/>
    <property type="match status" value="1"/>
</dbReference>
<dbReference type="EMBL" id="CM001436">
    <property type="protein sequence ID" value="EHQ35917.1"/>
    <property type="molecule type" value="Genomic_DNA"/>
</dbReference>
<protein>
    <submittedName>
        <fullName evidence="2">Metal dependent phosphohydrolase</fullName>
    </submittedName>
</protein>
<dbReference type="SMART" id="SM00471">
    <property type="entry name" value="HDc"/>
    <property type="match status" value="1"/>
</dbReference>
<dbReference type="PANTHER" id="PTHR38659:SF2">
    <property type="entry name" value="HDIG DOMAIN PROTEIN"/>
    <property type="match status" value="1"/>
</dbReference>
<dbReference type="NCBIfam" id="TIGR00277">
    <property type="entry name" value="HDIG"/>
    <property type="match status" value="1"/>
</dbReference>
<dbReference type="PATRIC" id="fig|937775.9.peg.2035"/>
<keyword evidence="2" id="KW-0378">Hydrolase</keyword>
<name>H1YXR8_9EURY</name>
<dbReference type="RefSeq" id="WP_004077914.1">
    <property type="nucleotide sequence ID" value="NZ_CM001436.1"/>
</dbReference>
<evidence type="ECO:0000313" key="2">
    <source>
        <dbReference type="EMBL" id="EHQ35917.1"/>
    </source>
</evidence>
<dbReference type="CDD" id="cd00077">
    <property type="entry name" value="HDc"/>
    <property type="match status" value="1"/>
</dbReference>